<dbReference type="PROSITE" id="PS00714">
    <property type="entry name" value="NA_DICARBOXYL_SYMP_2"/>
    <property type="match status" value="1"/>
</dbReference>
<dbReference type="FunFam" id="1.10.3860.10:FF:000001">
    <property type="entry name" value="C4-dicarboxylate transport protein"/>
    <property type="match status" value="1"/>
</dbReference>
<keyword evidence="3" id="KW-1003">Cell membrane</keyword>
<gene>
    <name evidence="9" type="ORF">AMYX_07140</name>
</gene>
<evidence type="ECO:0000256" key="8">
    <source>
        <dbReference type="SAM" id="Phobius"/>
    </source>
</evidence>
<evidence type="ECO:0000313" key="10">
    <source>
        <dbReference type="Proteomes" id="UP000503640"/>
    </source>
</evidence>
<dbReference type="InterPro" id="IPR001991">
    <property type="entry name" value="Na-dicarboxylate_symporter"/>
</dbReference>
<name>A0A7I9VHT9_9BACT</name>
<evidence type="ECO:0000256" key="5">
    <source>
        <dbReference type="ARBA" id="ARBA00022847"/>
    </source>
</evidence>
<dbReference type="GO" id="GO:0005886">
    <property type="term" value="C:plasma membrane"/>
    <property type="evidence" value="ECO:0007669"/>
    <property type="project" value="UniProtKB-SubCell"/>
</dbReference>
<dbReference type="InterPro" id="IPR018107">
    <property type="entry name" value="Na-dicarboxylate_symporter_CS"/>
</dbReference>
<feature type="transmembrane region" description="Helical" evidence="8">
    <location>
        <begin position="188"/>
        <end position="210"/>
    </location>
</feature>
<evidence type="ECO:0000256" key="4">
    <source>
        <dbReference type="ARBA" id="ARBA00022692"/>
    </source>
</evidence>
<keyword evidence="2" id="KW-0813">Transport</keyword>
<dbReference type="RefSeq" id="WP_176063047.1">
    <property type="nucleotide sequence ID" value="NZ_BJTG01000002.1"/>
</dbReference>
<protein>
    <submittedName>
        <fullName evidence="9">C4-dicarboxylate ABC transporter</fullName>
    </submittedName>
</protein>
<keyword evidence="5" id="KW-0769">Symport</keyword>
<dbReference type="PANTHER" id="PTHR42865">
    <property type="entry name" value="PROTON/GLUTAMATE-ASPARTATE SYMPORTER"/>
    <property type="match status" value="1"/>
</dbReference>
<feature type="transmembrane region" description="Helical" evidence="8">
    <location>
        <begin position="222"/>
        <end position="244"/>
    </location>
</feature>
<dbReference type="EMBL" id="BJTG01000002">
    <property type="protein sequence ID" value="GEJ55973.1"/>
    <property type="molecule type" value="Genomic_DNA"/>
</dbReference>
<feature type="transmembrane region" description="Helical" evidence="8">
    <location>
        <begin position="47"/>
        <end position="71"/>
    </location>
</feature>
<feature type="transmembrane region" description="Helical" evidence="8">
    <location>
        <begin position="283"/>
        <end position="300"/>
    </location>
</feature>
<evidence type="ECO:0000313" key="9">
    <source>
        <dbReference type="EMBL" id="GEJ55973.1"/>
    </source>
</evidence>
<dbReference type="Proteomes" id="UP000503640">
    <property type="component" value="Unassembled WGS sequence"/>
</dbReference>
<evidence type="ECO:0000256" key="3">
    <source>
        <dbReference type="ARBA" id="ARBA00022475"/>
    </source>
</evidence>
<evidence type="ECO:0000256" key="2">
    <source>
        <dbReference type="ARBA" id="ARBA00022448"/>
    </source>
</evidence>
<evidence type="ECO:0000256" key="6">
    <source>
        <dbReference type="ARBA" id="ARBA00022989"/>
    </source>
</evidence>
<keyword evidence="6 8" id="KW-1133">Transmembrane helix</keyword>
<dbReference type="GO" id="GO:0006835">
    <property type="term" value="P:dicarboxylic acid transport"/>
    <property type="evidence" value="ECO:0007669"/>
    <property type="project" value="TreeGrafter"/>
</dbReference>
<comment type="caution">
    <text evidence="9">The sequence shown here is derived from an EMBL/GenBank/DDBJ whole genome shotgun (WGS) entry which is preliminary data.</text>
</comment>
<evidence type="ECO:0000256" key="7">
    <source>
        <dbReference type="ARBA" id="ARBA00023136"/>
    </source>
</evidence>
<feature type="transmembrane region" description="Helical" evidence="8">
    <location>
        <begin position="351"/>
        <end position="374"/>
    </location>
</feature>
<reference evidence="10" key="1">
    <citation type="journal article" date="2020" name="Appl. Environ. Microbiol.">
        <title>Diazotrophic Anaeromyxobacter Isolates from Soils.</title>
        <authorList>
            <person name="Masuda Y."/>
            <person name="Yamanaka H."/>
            <person name="Xu Z.X."/>
            <person name="Shiratori Y."/>
            <person name="Aono T."/>
            <person name="Amachi S."/>
            <person name="Senoo K."/>
            <person name="Itoh H."/>
        </authorList>
    </citation>
    <scope>NUCLEOTIDE SEQUENCE [LARGE SCALE GENOMIC DNA]</scope>
    <source>
        <strain evidence="10">R267</strain>
    </source>
</reference>
<dbReference type="PRINTS" id="PR00173">
    <property type="entry name" value="EDTRNSPORT"/>
</dbReference>
<proteinExistence type="predicted"/>
<feature type="transmembrane region" description="Helical" evidence="8">
    <location>
        <begin position="83"/>
        <end position="105"/>
    </location>
</feature>
<feature type="transmembrane region" description="Helical" evidence="8">
    <location>
        <begin position="20"/>
        <end position="41"/>
    </location>
</feature>
<evidence type="ECO:0000256" key="1">
    <source>
        <dbReference type="ARBA" id="ARBA00004651"/>
    </source>
</evidence>
<dbReference type="PANTHER" id="PTHR42865:SF7">
    <property type="entry name" value="PROTON_GLUTAMATE-ASPARTATE SYMPORTER"/>
    <property type="match status" value="1"/>
</dbReference>
<accession>A0A7I9VHT9</accession>
<feature type="transmembrane region" description="Helical" evidence="8">
    <location>
        <begin position="306"/>
        <end position="339"/>
    </location>
</feature>
<dbReference type="Gene3D" id="1.10.3860.10">
    <property type="entry name" value="Sodium:dicarboxylate symporter"/>
    <property type="match status" value="1"/>
</dbReference>
<feature type="transmembrane region" description="Helical" evidence="8">
    <location>
        <begin position="150"/>
        <end position="167"/>
    </location>
</feature>
<dbReference type="GO" id="GO:0015293">
    <property type="term" value="F:symporter activity"/>
    <property type="evidence" value="ECO:0007669"/>
    <property type="project" value="UniProtKB-KW"/>
</dbReference>
<keyword evidence="10" id="KW-1185">Reference proteome</keyword>
<keyword evidence="7 8" id="KW-0472">Membrane</keyword>
<dbReference type="InterPro" id="IPR036458">
    <property type="entry name" value="Na:dicarbo_symporter_sf"/>
</dbReference>
<dbReference type="SUPFAM" id="SSF118215">
    <property type="entry name" value="Proton glutamate symport protein"/>
    <property type="match status" value="1"/>
</dbReference>
<sequence>MAPPQAAARRGFRISPTQQIMLGLVAGVLVGWLFPSAGVALKPVGQLFLRLIKMIVGPLVLTTLIAGIAGAGGKMVGRVGLKAILWFEAATTLALVVGLTGANLVQPGVGVGLATDAGAAGKLAKAKGAVDFVLEAFPVSIFDALARNDILQIVVFALFVGLAIGAAGEKAAAVKGLAESGAEVMFKVVGFVMRFAPLGVGAAMAATLGAKGIRVLIPLLKVVGTLYGCLAVFFALLFLAMWLLTRLHLRTFLAAIREPAVIAFTTTSSEAAMPRAMEAMERIGVPRSIVAFVMPAGYSFNLDGSTLYLSLAVMFVAQAAGLHLPLGEQLAIMGVLMLTTKGVAGVPRSSLVVLAGALTAFHLPLEGVAILLAIDELMDMGRSCVNVVGNCVATAVVAHWEKAIAPGALILGPGRLAVAEVPERRSAVGE</sequence>
<comment type="subcellular location">
    <subcellularLocation>
        <location evidence="1">Cell membrane</location>
        <topology evidence="1">Multi-pass membrane protein</topology>
    </subcellularLocation>
</comment>
<dbReference type="AlphaFoldDB" id="A0A7I9VHT9"/>
<organism evidence="9 10">
    <name type="scientific">Anaeromyxobacter diazotrophicus</name>
    <dbReference type="NCBI Taxonomy" id="2590199"/>
    <lineage>
        <taxon>Bacteria</taxon>
        <taxon>Pseudomonadati</taxon>
        <taxon>Myxococcota</taxon>
        <taxon>Myxococcia</taxon>
        <taxon>Myxococcales</taxon>
        <taxon>Cystobacterineae</taxon>
        <taxon>Anaeromyxobacteraceae</taxon>
        <taxon>Anaeromyxobacter</taxon>
    </lineage>
</organism>
<keyword evidence="4 8" id="KW-0812">Transmembrane</keyword>
<dbReference type="Pfam" id="PF00375">
    <property type="entry name" value="SDF"/>
    <property type="match status" value="1"/>
</dbReference>